<keyword evidence="5 7" id="KW-1133">Transmembrane helix</keyword>
<evidence type="ECO:0000256" key="2">
    <source>
        <dbReference type="ARBA" id="ARBA00022692"/>
    </source>
</evidence>
<dbReference type="HOGENOM" id="CLU_000604_84_3_2"/>
<dbReference type="AlphaFoldDB" id="Q18EK0"/>
<evidence type="ECO:0000313" key="10">
    <source>
        <dbReference type="EMBL" id="CAJ53624.1"/>
    </source>
</evidence>
<dbReference type="PANTHER" id="PTHR43394">
    <property type="entry name" value="ATP-DEPENDENT PERMEASE MDL1, MITOCHONDRIAL"/>
    <property type="match status" value="1"/>
</dbReference>
<dbReference type="SMART" id="SM00382">
    <property type="entry name" value="AAA"/>
    <property type="match status" value="1"/>
</dbReference>
<evidence type="ECO:0000256" key="3">
    <source>
        <dbReference type="ARBA" id="ARBA00022741"/>
    </source>
</evidence>
<name>Q18EK0_HALWD</name>
<evidence type="ECO:0000313" key="11">
    <source>
        <dbReference type="Proteomes" id="UP000001975"/>
    </source>
</evidence>
<dbReference type="GO" id="GO:0015421">
    <property type="term" value="F:ABC-type oligopeptide transporter activity"/>
    <property type="evidence" value="ECO:0007669"/>
    <property type="project" value="TreeGrafter"/>
</dbReference>
<dbReference type="SUPFAM" id="SSF90123">
    <property type="entry name" value="ABC transporter transmembrane region"/>
    <property type="match status" value="1"/>
</dbReference>
<keyword evidence="11" id="KW-1185">Reference proteome</keyword>
<evidence type="ECO:0000256" key="7">
    <source>
        <dbReference type="SAM" id="Phobius"/>
    </source>
</evidence>
<dbReference type="FunFam" id="3.40.50.300:FF:000218">
    <property type="entry name" value="Multidrug ABC transporter ATP-binding protein"/>
    <property type="match status" value="1"/>
</dbReference>
<dbReference type="InterPro" id="IPR003439">
    <property type="entry name" value="ABC_transporter-like_ATP-bd"/>
</dbReference>
<evidence type="ECO:0000256" key="5">
    <source>
        <dbReference type="ARBA" id="ARBA00022989"/>
    </source>
</evidence>
<dbReference type="Gene3D" id="3.40.50.300">
    <property type="entry name" value="P-loop containing nucleotide triphosphate hydrolases"/>
    <property type="match status" value="1"/>
</dbReference>
<dbReference type="RefSeq" id="WP_011572715.1">
    <property type="nucleotide sequence ID" value="NC_008212.1"/>
</dbReference>
<protein>
    <submittedName>
        <fullName evidence="10">ABC-type transport system ATP-binding/permease protein (Probable substrate multidrug/lipids)</fullName>
    </submittedName>
</protein>
<dbReference type="PROSITE" id="PS00211">
    <property type="entry name" value="ABC_TRANSPORTER_1"/>
    <property type="match status" value="1"/>
</dbReference>
<dbReference type="InterPro" id="IPR017871">
    <property type="entry name" value="ABC_transporter-like_CS"/>
</dbReference>
<dbReference type="PANTHER" id="PTHR43394:SF1">
    <property type="entry name" value="ATP-BINDING CASSETTE SUB-FAMILY B MEMBER 10, MITOCHONDRIAL"/>
    <property type="match status" value="1"/>
</dbReference>
<dbReference type="EMBL" id="AM180088">
    <property type="protein sequence ID" value="CAJ53624.1"/>
    <property type="molecule type" value="Genomic_DNA"/>
</dbReference>
<dbReference type="Proteomes" id="UP000001975">
    <property type="component" value="Chromosome"/>
</dbReference>
<dbReference type="PROSITE" id="PS50929">
    <property type="entry name" value="ABC_TM1F"/>
    <property type="match status" value="1"/>
</dbReference>
<organism evidence="10 11">
    <name type="scientific">Haloquadratum walsbyi (strain DSM 16790 / HBSQ001)</name>
    <dbReference type="NCBI Taxonomy" id="362976"/>
    <lineage>
        <taxon>Archaea</taxon>
        <taxon>Methanobacteriati</taxon>
        <taxon>Methanobacteriota</taxon>
        <taxon>Stenosarchaea group</taxon>
        <taxon>Halobacteria</taxon>
        <taxon>Halobacteriales</taxon>
        <taxon>Haloferacaceae</taxon>
        <taxon>Haloquadratum</taxon>
    </lineage>
</organism>
<accession>Q18EK0</accession>
<evidence type="ECO:0000256" key="6">
    <source>
        <dbReference type="ARBA" id="ARBA00023136"/>
    </source>
</evidence>
<evidence type="ECO:0000259" key="8">
    <source>
        <dbReference type="PROSITE" id="PS50893"/>
    </source>
</evidence>
<proteinExistence type="predicted"/>
<dbReference type="Pfam" id="PF00005">
    <property type="entry name" value="ABC_tran"/>
    <property type="match status" value="1"/>
</dbReference>
<dbReference type="Gene3D" id="1.20.1560.10">
    <property type="entry name" value="ABC transporter type 1, transmembrane domain"/>
    <property type="match status" value="1"/>
</dbReference>
<comment type="subcellular location">
    <subcellularLocation>
        <location evidence="1">Membrane</location>
        <topology evidence="1">Multi-pass membrane protein</topology>
    </subcellularLocation>
</comment>
<feature type="transmembrane region" description="Helical" evidence="7">
    <location>
        <begin position="81"/>
        <end position="101"/>
    </location>
</feature>
<keyword evidence="4 10" id="KW-0067">ATP-binding</keyword>
<gene>
    <name evidence="10" type="ordered locus">HQ_3533A</name>
</gene>
<dbReference type="InterPro" id="IPR036640">
    <property type="entry name" value="ABC1_TM_sf"/>
</dbReference>
<evidence type="ECO:0000256" key="4">
    <source>
        <dbReference type="ARBA" id="ARBA00022840"/>
    </source>
</evidence>
<keyword evidence="2 7" id="KW-0812">Transmembrane</keyword>
<dbReference type="PROSITE" id="PS50893">
    <property type="entry name" value="ABC_TRANSPORTER_2"/>
    <property type="match status" value="1"/>
</dbReference>
<sequence>MSSSDSISLSRKLTALRKIAEYRPSLTLFIALFSVGAATLEAVGLGFILPIIEIVRSTGDPTANATGALGVFVSVYEFLNIPFTLATVVGGVMSVLTIRYISSFLVSWLQAALRTEYVRHLQEIAFTRALDARTQYYDEEGSDDILNAIVTQTGYAGQSISGIIRVSELVLMTLVYAGIAFFISPVLTLATAVLLGGITYLLRSVIEPGAKLGSTVADANEKRQQAAQAGTQGIRDIRIFGLADELRDDFIEAIDTFTDAQITLRRNESALSEFYDLAVAVTVFGLIFVALRVANLSLSELGVFLFAMFRLGPKVSNLNSAVYNIENKIPHLVRTQDFINKLTDYAEPASGSTETPANIRTLEFQDVTFGYNSSETVLDEISFEVHQNEFIAFVGQSGAGKSTIASLIARLYEPDEGSILANQREVTEMDIESWRDQLAVVRQQPFIFSDTLRYNLTIANRDATRADLDHVCEIAKVDEFFDELPDGYETQLGEDGVRLSGGQKQRVALARALLADADILILDEATSDLDTNLEAQVQSAIEQMDNEYMIITIAHRLSTIQNADRIYAVEDGQITETGRHQELITADGKYAELYAVQSGD</sequence>
<feature type="transmembrane region" description="Helical" evidence="7">
    <location>
        <begin position="274"/>
        <end position="294"/>
    </location>
</feature>
<feature type="transmembrane region" description="Helical" evidence="7">
    <location>
        <begin position="26"/>
        <end position="52"/>
    </location>
</feature>
<evidence type="ECO:0000259" key="9">
    <source>
        <dbReference type="PROSITE" id="PS50929"/>
    </source>
</evidence>
<dbReference type="InterPro" id="IPR027417">
    <property type="entry name" value="P-loop_NTPase"/>
</dbReference>
<reference evidence="10 11" key="1">
    <citation type="journal article" date="2006" name="BMC Genomics">
        <title>The genome of the square archaeon Haloquadratum walsbyi: life at the limits of water activity.</title>
        <authorList>
            <person name="Bolhuis H.H."/>
            <person name="Palm P.P."/>
            <person name="Wende A.W."/>
            <person name="Falb M.M."/>
            <person name="Rampp M.M."/>
            <person name="Rodriguez-Valera F.F."/>
            <person name="Pfeiffer F.F."/>
            <person name="Oesterhelt D.D."/>
        </authorList>
    </citation>
    <scope>NUCLEOTIDE SEQUENCE [LARGE SCALE GENOMIC DNA]</scope>
    <source>
        <strain evidence="11">DSM 16790 / HBSQ001</strain>
    </source>
</reference>
<dbReference type="Pfam" id="PF00664">
    <property type="entry name" value="ABC_membrane"/>
    <property type="match status" value="1"/>
</dbReference>
<dbReference type="GO" id="GO:0016020">
    <property type="term" value="C:membrane"/>
    <property type="evidence" value="ECO:0007669"/>
    <property type="project" value="UniProtKB-SubCell"/>
</dbReference>
<evidence type="ECO:0000256" key="1">
    <source>
        <dbReference type="ARBA" id="ARBA00004141"/>
    </source>
</evidence>
<feature type="transmembrane region" description="Helical" evidence="7">
    <location>
        <begin position="169"/>
        <end position="202"/>
    </location>
</feature>
<feature type="domain" description="ABC transmembrane type-1" evidence="9">
    <location>
        <begin position="28"/>
        <end position="327"/>
    </location>
</feature>
<dbReference type="InterPro" id="IPR003593">
    <property type="entry name" value="AAA+_ATPase"/>
</dbReference>
<keyword evidence="6 7" id="KW-0472">Membrane</keyword>
<dbReference type="GeneID" id="4193532"/>
<feature type="domain" description="ABC transporter" evidence="8">
    <location>
        <begin position="362"/>
        <end position="596"/>
    </location>
</feature>
<keyword evidence="3" id="KW-0547">Nucleotide-binding</keyword>
<dbReference type="GO" id="GO:0016887">
    <property type="term" value="F:ATP hydrolysis activity"/>
    <property type="evidence" value="ECO:0007669"/>
    <property type="project" value="InterPro"/>
</dbReference>
<dbReference type="STRING" id="362976.HQ_3533A"/>
<dbReference type="eggNOG" id="arCOG02841">
    <property type="taxonomic scope" value="Archaea"/>
</dbReference>
<dbReference type="KEGG" id="hwa:HQ_3533A"/>
<dbReference type="InterPro" id="IPR011527">
    <property type="entry name" value="ABC1_TM_dom"/>
</dbReference>
<dbReference type="GO" id="GO:0005524">
    <property type="term" value="F:ATP binding"/>
    <property type="evidence" value="ECO:0007669"/>
    <property type="project" value="UniProtKB-KW"/>
</dbReference>
<dbReference type="SUPFAM" id="SSF52540">
    <property type="entry name" value="P-loop containing nucleoside triphosphate hydrolases"/>
    <property type="match status" value="1"/>
</dbReference>
<dbReference type="InterPro" id="IPR039421">
    <property type="entry name" value="Type_1_exporter"/>
</dbReference>